<keyword evidence="5 10" id="KW-0227">DNA damage</keyword>
<evidence type="ECO:0000256" key="1">
    <source>
        <dbReference type="ARBA" id="ARBA00022634"/>
    </source>
</evidence>
<dbReference type="InterPro" id="IPR022312">
    <property type="entry name" value="DNA_pol_X"/>
</dbReference>
<evidence type="ECO:0000256" key="9">
    <source>
        <dbReference type="PIRSR" id="PIRSR622312-50"/>
    </source>
</evidence>
<dbReference type="InterPro" id="IPR028207">
    <property type="entry name" value="DNA_pol_B_palm_palm"/>
</dbReference>
<dbReference type="EC" id="2.7.7.7" evidence="10"/>
<dbReference type="Pfam" id="PF14716">
    <property type="entry name" value="HHH_8"/>
    <property type="match status" value="1"/>
</dbReference>
<dbReference type="InterPro" id="IPR002008">
    <property type="entry name" value="DNA_pol_X_beta-like"/>
</dbReference>
<keyword evidence="6 10" id="KW-0239">DNA-directed DNA polymerase</keyword>
<dbReference type="Gene3D" id="1.10.150.110">
    <property type="entry name" value="DNA polymerase beta, N-terminal domain-like"/>
    <property type="match status" value="1"/>
</dbReference>
<accession>A0A0S4J8Y1</accession>
<dbReference type="Pfam" id="PF14792">
    <property type="entry name" value="DNA_pol_B_palm"/>
    <property type="match status" value="1"/>
</dbReference>
<evidence type="ECO:0000256" key="6">
    <source>
        <dbReference type="ARBA" id="ARBA00022932"/>
    </source>
</evidence>
<dbReference type="PANTHER" id="PTHR11276">
    <property type="entry name" value="DNA POLYMERASE TYPE-X FAMILY MEMBER"/>
    <property type="match status" value="1"/>
</dbReference>
<organism evidence="12 13">
    <name type="scientific">Bodo saltans</name>
    <name type="common">Flagellated protozoan</name>
    <dbReference type="NCBI Taxonomy" id="75058"/>
    <lineage>
        <taxon>Eukaryota</taxon>
        <taxon>Discoba</taxon>
        <taxon>Euglenozoa</taxon>
        <taxon>Kinetoplastea</taxon>
        <taxon>Metakinetoplastina</taxon>
        <taxon>Eubodonida</taxon>
        <taxon>Bodonidae</taxon>
        <taxon>Bodo</taxon>
    </lineage>
</organism>
<evidence type="ECO:0000256" key="3">
    <source>
        <dbReference type="ARBA" id="ARBA00022695"/>
    </source>
</evidence>
<dbReference type="OMA" id="ERDVFDW"/>
<dbReference type="OrthoDB" id="205514at2759"/>
<feature type="domain" description="DNA-directed DNA polymerase X" evidence="11">
    <location>
        <begin position="14"/>
        <end position="353"/>
    </location>
</feature>
<evidence type="ECO:0000256" key="4">
    <source>
        <dbReference type="ARBA" id="ARBA00022705"/>
    </source>
</evidence>
<evidence type="ECO:0000256" key="10">
    <source>
        <dbReference type="RuleBase" id="RU366014"/>
    </source>
</evidence>
<dbReference type="VEuPathDB" id="TriTrypDB:BSAL_94795"/>
<dbReference type="SMART" id="SM00483">
    <property type="entry name" value="POLXc"/>
    <property type="match status" value="1"/>
</dbReference>
<dbReference type="Pfam" id="PF14791">
    <property type="entry name" value="DNA_pol_B_thumb"/>
    <property type="match status" value="1"/>
</dbReference>
<dbReference type="AlphaFoldDB" id="A0A0S4J8Y1"/>
<evidence type="ECO:0000259" key="11">
    <source>
        <dbReference type="SMART" id="SM00483"/>
    </source>
</evidence>
<sequence length="354" mass="39052">MRKTISSLKSAPLATVIDALEQMASVNEVLGERFKVKSYRTAVASLRSLETDRLRAKQPLSVDLSEIANLAGVGAKIQKKVEEIISTGKLQELEKLKQQPIISAIGNLTKVHGIGPQKAKQLFEEHKISTVKDLRASSVELTDAQAAGLEFFDDIQLQIPQSEVKDHEKHLQNAVRLCLGPQYVTTVCGSFRRGKPTSGDVDALLAVDPQTQKAGRKSSDKDETAIQTLTTHLSSEAYWLRTLATGSTKCMGICRLESSKPARRVDIRLVTSEAYPFALLYFTGSKAFNVRMRQQAAEKGLTLNEYGLFRVPPSAPSKKNEPPNNKHRVLGLVNEKDIFDAVGMAYLLPHERSE</sequence>
<dbReference type="PRINTS" id="PR00869">
    <property type="entry name" value="DNAPOLX"/>
</dbReference>
<dbReference type="PANTHER" id="PTHR11276:SF28">
    <property type="entry name" value="DNA POLYMERASE LAMBDA"/>
    <property type="match status" value="1"/>
</dbReference>
<dbReference type="CDD" id="cd00141">
    <property type="entry name" value="NT_POLXc"/>
    <property type="match status" value="1"/>
</dbReference>
<keyword evidence="13" id="KW-1185">Reference proteome</keyword>
<keyword evidence="3 10" id="KW-0548">Nucleotidyltransferase</keyword>
<dbReference type="Gene3D" id="3.30.460.10">
    <property type="entry name" value="Beta Polymerase, domain 2"/>
    <property type="match status" value="1"/>
</dbReference>
<dbReference type="Gene3D" id="3.30.210.10">
    <property type="entry name" value="DNA polymerase, thumb domain"/>
    <property type="match status" value="1"/>
</dbReference>
<dbReference type="InterPro" id="IPR037160">
    <property type="entry name" value="DNA_Pol_thumb_sf"/>
</dbReference>
<evidence type="ECO:0000256" key="2">
    <source>
        <dbReference type="ARBA" id="ARBA00022679"/>
    </source>
</evidence>
<dbReference type="InterPro" id="IPR027421">
    <property type="entry name" value="DNA_pol_lamdba_lyase_dom_sf"/>
</dbReference>
<proteinExistence type="inferred from homology"/>
<keyword evidence="4" id="KW-0235">DNA replication</keyword>
<dbReference type="Gene3D" id="1.10.150.20">
    <property type="entry name" value="5' to 3' exonuclease, C-terminal subdomain"/>
    <property type="match status" value="1"/>
</dbReference>
<reference evidence="13" key="1">
    <citation type="submission" date="2015-09" db="EMBL/GenBank/DDBJ databases">
        <authorList>
            <consortium name="Pathogen Informatics"/>
        </authorList>
    </citation>
    <scope>NUCLEOTIDE SEQUENCE [LARGE SCALE GENOMIC DNA]</scope>
    <source>
        <strain evidence="13">Lake Konstanz</strain>
    </source>
</reference>
<dbReference type="SUPFAM" id="SSF47802">
    <property type="entry name" value="DNA polymerase beta, N-terminal domain-like"/>
    <property type="match status" value="1"/>
</dbReference>
<protein>
    <recommendedName>
        <fullName evidence="10">DNA polymerase</fullName>
        <ecNumber evidence="10">2.7.7.7</ecNumber>
    </recommendedName>
</protein>
<comment type="catalytic activity">
    <reaction evidence="8 10">
        <text>DNA(n) + a 2'-deoxyribonucleoside 5'-triphosphate = DNA(n+1) + diphosphate</text>
        <dbReference type="Rhea" id="RHEA:22508"/>
        <dbReference type="Rhea" id="RHEA-COMP:17339"/>
        <dbReference type="Rhea" id="RHEA-COMP:17340"/>
        <dbReference type="ChEBI" id="CHEBI:33019"/>
        <dbReference type="ChEBI" id="CHEBI:61560"/>
        <dbReference type="ChEBI" id="CHEBI:173112"/>
        <dbReference type="EC" id="2.7.7.7"/>
    </reaction>
</comment>
<dbReference type="GO" id="GO:0005634">
    <property type="term" value="C:nucleus"/>
    <property type="evidence" value="ECO:0007669"/>
    <property type="project" value="UniProtKB-SubCell"/>
</dbReference>
<evidence type="ECO:0000313" key="13">
    <source>
        <dbReference type="Proteomes" id="UP000051952"/>
    </source>
</evidence>
<keyword evidence="10" id="KW-0539">Nucleus</keyword>
<dbReference type="InterPro" id="IPR043519">
    <property type="entry name" value="NT_sf"/>
</dbReference>
<dbReference type="GO" id="GO:0003887">
    <property type="term" value="F:DNA-directed DNA polymerase activity"/>
    <property type="evidence" value="ECO:0007669"/>
    <property type="project" value="UniProtKB-UniRule"/>
</dbReference>
<dbReference type="InterPro" id="IPR010996">
    <property type="entry name" value="HHH_MUS81"/>
</dbReference>
<gene>
    <name evidence="12" type="ORF">BSAL_94795</name>
</gene>
<dbReference type="InterPro" id="IPR002054">
    <property type="entry name" value="DNA-dir_DNA_pol_X"/>
</dbReference>
<dbReference type="GO" id="GO:0046872">
    <property type="term" value="F:metal ion binding"/>
    <property type="evidence" value="ECO:0007669"/>
    <property type="project" value="UniProtKB-UniRule"/>
</dbReference>
<dbReference type="EMBL" id="CYKH01001391">
    <property type="protein sequence ID" value="CUG86799.1"/>
    <property type="molecule type" value="Genomic_DNA"/>
</dbReference>
<comment type="similarity">
    <text evidence="10">Belongs to the DNA polymerase type-X family.</text>
</comment>
<dbReference type="InterPro" id="IPR029398">
    <property type="entry name" value="PolB_thumb"/>
</dbReference>
<dbReference type="InterPro" id="IPR018944">
    <property type="entry name" value="DNA_pol_lambd_fingers_domain"/>
</dbReference>
<dbReference type="GO" id="GO:0006303">
    <property type="term" value="P:double-strand break repair via nonhomologous end joining"/>
    <property type="evidence" value="ECO:0007669"/>
    <property type="project" value="TreeGrafter"/>
</dbReference>
<name>A0A0S4J8Y1_BODSA</name>
<feature type="active site" description="Nucleophile; Schiff-base intermediate with DNA; for 5'-dRP lyase activity" evidence="9">
    <location>
        <position position="80"/>
    </location>
</feature>
<comment type="subcellular location">
    <subcellularLocation>
        <location evidence="10">Nucleus</location>
    </subcellularLocation>
</comment>
<dbReference type="Pfam" id="PF10391">
    <property type="entry name" value="DNA_pol_lambd_f"/>
    <property type="match status" value="1"/>
</dbReference>
<dbReference type="SUPFAM" id="SSF81301">
    <property type="entry name" value="Nucleotidyltransferase"/>
    <property type="match status" value="1"/>
</dbReference>
<evidence type="ECO:0000313" key="12">
    <source>
        <dbReference type="EMBL" id="CUG86799.1"/>
    </source>
</evidence>
<dbReference type="PRINTS" id="PR00870">
    <property type="entry name" value="DNAPOLXBETA"/>
</dbReference>
<dbReference type="SUPFAM" id="SSF81585">
    <property type="entry name" value="PsbU/PolX domain-like"/>
    <property type="match status" value="1"/>
</dbReference>
<dbReference type="GO" id="GO:0003677">
    <property type="term" value="F:DNA binding"/>
    <property type="evidence" value="ECO:0007669"/>
    <property type="project" value="UniProtKB-UniRule"/>
</dbReference>
<comment type="function">
    <text evidence="10">DNA polymerase that functions in several pathways of DNA repair. Involved in base excision repair (BER) responsible for repair of lesions that give rise to abasic (AP) sites in DNA. Also contributes to DNA double-strand break repair by non-homologous end joining and homologous recombination. Has both template-dependent and template-independent (terminal transferase) DNA polymerase activities. Has also a 5'-deoxyribose-5-phosphate lyase (dRP lyase) activity.</text>
</comment>
<keyword evidence="2 10" id="KW-0808">Transferase</keyword>
<keyword evidence="7 10" id="KW-0234">DNA repair</keyword>
<evidence type="ECO:0000256" key="5">
    <source>
        <dbReference type="ARBA" id="ARBA00022763"/>
    </source>
</evidence>
<evidence type="ECO:0000256" key="7">
    <source>
        <dbReference type="ARBA" id="ARBA00023204"/>
    </source>
</evidence>
<keyword evidence="1" id="KW-0237">DNA synthesis</keyword>
<evidence type="ECO:0000256" key="8">
    <source>
        <dbReference type="ARBA" id="ARBA00049244"/>
    </source>
</evidence>
<dbReference type="Proteomes" id="UP000051952">
    <property type="component" value="Unassembled WGS sequence"/>
</dbReference>